<dbReference type="Proteomes" id="UP001056120">
    <property type="component" value="Linkage Group LG12"/>
</dbReference>
<reference evidence="2" key="1">
    <citation type="journal article" date="2022" name="Mol. Ecol. Resour.">
        <title>The genomes of chicory, endive, great burdock and yacon provide insights into Asteraceae palaeo-polyploidization history and plant inulin production.</title>
        <authorList>
            <person name="Fan W."/>
            <person name="Wang S."/>
            <person name="Wang H."/>
            <person name="Wang A."/>
            <person name="Jiang F."/>
            <person name="Liu H."/>
            <person name="Zhao H."/>
            <person name="Xu D."/>
            <person name="Zhang Y."/>
        </authorList>
    </citation>
    <scope>NUCLEOTIDE SEQUENCE [LARGE SCALE GENOMIC DNA]</scope>
    <source>
        <strain evidence="2">cv. Yunnan</strain>
    </source>
</reference>
<reference evidence="1 2" key="2">
    <citation type="journal article" date="2022" name="Mol. Ecol. Resour.">
        <title>The genomes of chicory, endive, great burdock and yacon provide insights into Asteraceae paleo-polyploidization history and plant inulin production.</title>
        <authorList>
            <person name="Fan W."/>
            <person name="Wang S."/>
            <person name="Wang H."/>
            <person name="Wang A."/>
            <person name="Jiang F."/>
            <person name="Liu H."/>
            <person name="Zhao H."/>
            <person name="Xu D."/>
            <person name="Zhang Y."/>
        </authorList>
    </citation>
    <scope>NUCLEOTIDE SEQUENCE [LARGE SCALE GENOMIC DNA]</scope>
    <source>
        <strain evidence="2">cv. Yunnan</strain>
        <tissue evidence="1">Leaves</tissue>
    </source>
</reference>
<organism evidence="1 2">
    <name type="scientific">Smallanthus sonchifolius</name>
    <dbReference type="NCBI Taxonomy" id="185202"/>
    <lineage>
        <taxon>Eukaryota</taxon>
        <taxon>Viridiplantae</taxon>
        <taxon>Streptophyta</taxon>
        <taxon>Embryophyta</taxon>
        <taxon>Tracheophyta</taxon>
        <taxon>Spermatophyta</taxon>
        <taxon>Magnoliopsida</taxon>
        <taxon>eudicotyledons</taxon>
        <taxon>Gunneridae</taxon>
        <taxon>Pentapetalae</taxon>
        <taxon>asterids</taxon>
        <taxon>campanulids</taxon>
        <taxon>Asterales</taxon>
        <taxon>Asteraceae</taxon>
        <taxon>Asteroideae</taxon>
        <taxon>Heliantheae alliance</taxon>
        <taxon>Millerieae</taxon>
        <taxon>Smallanthus</taxon>
    </lineage>
</organism>
<sequence length="190" mass="21409">MQISTVALICVGEALNKHQFRTENHVLAHGSAEATEHLKQHCLKHVCPHVYGPKVEETIDVTSDLCAYKPVFTGNPIRTLRRILPVEQQLLLKEMSRMGCSKYDAKCIQDIYITAPARNYFDVLAGCGPHPPSVTKNTSELTQEVLESLFNAPKSLKHESESMNWRNAASAYADGKREYAVYLSEQEQRH</sequence>
<proteinExistence type="predicted"/>
<accession>A0ACB9HEQ3</accession>
<protein>
    <submittedName>
        <fullName evidence="1">Uncharacterized protein</fullName>
    </submittedName>
</protein>
<name>A0ACB9HEQ3_9ASTR</name>
<dbReference type="EMBL" id="CM042029">
    <property type="protein sequence ID" value="KAI3794378.1"/>
    <property type="molecule type" value="Genomic_DNA"/>
</dbReference>
<comment type="caution">
    <text evidence="1">The sequence shown here is derived from an EMBL/GenBank/DDBJ whole genome shotgun (WGS) entry which is preliminary data.</text>
</comment>
<gene>
    <name evidence="1" type="ORF">L1987_37009</name>
</gene>
<evidence type="ECO:0000313" key="1">
    <source>
        <dbReference type="EMBL" id="KAI3794378.1"/>
    </source>
</evidence>
<keyword evidence="2" id="KW-1185">Reference proteome</keyword>
<evidence type="ECO:0000313" key="2">
    <source>
        <dbReference type="Proteomes" id="UP001056120"/>
    </source>
</evidence>